<reference evidence="1" key="1">
    <citation type="submission" date="2019-06" db="EMBL/GenBank/DDBJ databases">
        <authorList>
            <consortium name="Wellcome Sanger Institute Data Sharing"/>
        </authorList>
    </citation>
    <scope>NUCLEOTIDE SEQUENCE [LARGE SCALE GENOMIC DNA]</scope>
</reference>
<reference evidence="1" key="2">
    <citation type="submission" date="2025-08" db="UniProtKB">
        <authorList>
            <consortium name="Ensembl"/>
        </authorList>
    </citation>
    <scope>IDENTIFICATION</scope>
</reference>
<dbReference type="Ensembl" id="ENSMMDT00005049434.1">
    <property type="protein sequence ID" value="ENSMMDP00005048481.1"/>
    <property type="gene ID" value="ENSMMDG00005022047.1"/>
</dbReference>
<dbReference type="GeneTree" id="ENSGT00940000177220"/>
<accession>A0A668ASL8</accession>
<reference evidence="1" key="3">
    <citation type="submission" date="2025-09" db="UniProtKB">
        <authorList>
            <consortium name="Ensembl"/>
        </authorList>
    </citation>
    <scope>IDENTIFICATION</scope>
</reference>
<sequence length="203" mass="22617">TDITTPRVCVCVCVCVCIQTHTHTFMHTDYTQGLGPCCYLFPTEQRSLRVINRSAFETHLEREALFVSVCVHVCVCVRVCVCVLLTSGKLLIWLRGNFPSLVVTTMTIAILRRNVELPGEVRMFRLRVKSSLSVLRTAVMSSFTSSRLMMSSTRAELMFTLAAWPFALSLVQGAGKCVAWWQRRGALTLAVATTGDLSTCTRD</sequence>
<dbReference type="AlphaFoldDB" id="A0A668ASL8"/>
<protein>
    <submittedName>
        <fullName evidence="1">Uncharacterized protein</fullName>
    </submittedName>
</protein>
<keyword evidence="2" id="KW-1185">Reference proteome</keyword>
<dbReference type="Proteomes" id="UP000472263">
    <property type="component" value="Chromosome 12"/>
</dbReference>
<organism evidence="1 2">
    <name type="scientific">Myripristis murdjan</name>
    <name type="common">pinecone soldierfish</name>
    <dbReference type="NCBI Taxonomy" id="586833"/>
    <lineage>
        <taxon>Eukaryota</taxon>
        <taxon>Metazoa</taxon>
        <taxon>Chordata</taxon>
        <taxon>Craniata</taxon>
        <taxon>Vertebrata</taxon>
        <taxon>Euteleostomi</taxon>
        <taxon>Actinopterygii</taxon>
        <taxon>Neopterygii</taxon>
        <taxon>Teleostei</taxon>
        <taxon>Neoteleostei</taxon>
        <taxon>Acanthomorphata</taxon>
        <taxon>Holocentriformes</taxon>
        <taxon>Holocentridae</taxon>
        <taxon>Myripristis</taxon>
    </lineage>
</organism>
<proteinExistence type="predicted"/>
<evidence type="ECO:0000313" key="2">
    <source>
        <dbReference type="Proteomes" id="UP000472263"/>
    </source>
</evidence>
<dbReference type="InParanoid" id="A0A668ASL8"/>
<evidence type="ECO:0000313" key="1">
    <source>
        <dbReference type="Ensembl" id="ENSMMDP00005048481.1"/>
    </source>
</evidence>
<name>A0A668ASL8_9TELE</name>